<dbReference type="KEGG" id="rte:GSU10_04780"/>
<protein>
    <recommendedName>
        <fullName evidence="3">Fibronectin type-III domain-containing protein</fullName>
    </recommendedName>
</protein>
<dbReference type="SUPFAM" id="SSF50939">
    <property type="entry name" value="Sialidases"/>
    <property type="match status" value="1"/>
</dbReference>
<keyword evidence="2" id="KW-0119">Carbohydrate metabolism</keyword>
<feature type="domain" description="Fibronectin type-III" evidence="3">
    <location>
        <begin position="578"/>
        <end position="678"/>
    </location>
</feature>
<keyword evidence="2" id="KW-0624">Polysaccharide degradation</keyword>
<dbReference type="InterPro" id="IPR003961">
    <property type="entry name" value="FN3_dom"/>
</dbReference>
<dbReference type="Proteomes" id="UP000465031">
    <property type="component" value="Chromosome"/>
</dbReference>
<dbReference type="CDD" id="cd15482">
    <property type="entry name" value="Sialidase_non-viral"/>
    <property type="match status" value="1"/>
</dbReference>
<dbReference type="InterPro" id="IPR036116">
    <property type="entry name" value="FN3_sf"/>
</dbReference>
<evidence type="ECO:0000259" key="3">
    <source>
        <dbReference type="PROSITE" id="PS50853"/>
    </source>
</evidence>
<dbReference type="CDD" id="cd00063">
    <property type="entry name" value="FN3"/>
    <property type="match status" value="1"/>
</dbReference>
<dbReference type="AlphaFoldDB" id="A0AAE6RIU1"/>
<name>A0AAE6RIU1_9MICO</name>
<dbReference type="SUPFAM" id="SSF49265">
    <property type="entry name" value="Fibronectin type III"/>
    <property type="match status" value="1"/>
</dbReference>
<accession>A0AAE6RIU1</accession>
<dbReference type="InterPro" id="IPR013783">
    <property type="entry name" value="Ig-like_fold"/>
</dbReference>
<dbReference type="PROSITE" id="PS50853">
    <property type="entry name" value="FN3"/>
    <property type="match status" value="1"/>
</dbReference>
<dbReference type="EMBL" id="CP047186">
    <property type="protein sequence ID" value="QHC55022.1"/>
    <property type="molecule type" value="Genomic_DNA"/>
</dbReference>
<dbReference type="GO" id="GO:0000272">
    <property type="term" value="P:polysaccharide catabolic process"/>
    <property type="evidence" value="ECO:0007669"/>
    <property type="project" value="UniProtKB-KW"/>
</dbReference>
<dbReference type="Gene3D" id="2.60.40.10">
    <property type="entry name" value="Immunoglobulins"/>
    <property type="match status" value="1"/>
</dbReference>
<dbReference type="RefSeq" id="WP_132504542.1">
    <property type="nucleotide sequence ID" value="NZ_CP047186.1"/>
</dbReference>
<evidence type="ECO:0000313" key="5">
    <source>
        <dbReference type="Proteomes" id="UP000465031"/>
    </source>
</evidence>
<evidence type="ECO:0000256" key="2">
    <source>
        <dbReference type="ARBA" id="ARBA00023326"/>
    </source>
</evidence>
<evidence type="ECO:0000256" key="1">
    <source>
        <dbReference type="ARBA" id="ARBA00023295"/>
    </source>
</evidence>
<keyword evidence="1" id="KW-0378">Hydrolase</keyword>
<gene>
    <name evidence="4" type="ORF">GSU10_04780</name>
</gene>
<evidence type="ECO:0000313" key="4">
    <source>
        <dbReference type="EMBL" id="QHC55022.1"/>
    </source>
</evidence>
<sequence>MLYRLGRTVTTTRRAVLRAASVGLAGATAQTVLAPAAEGGEAQPGANAPVSRAVPVRSSAASLTGSRVPQSIALYTPIWSDADAVYVADSIPEGQWWTIQNRHPLARSGVWRFPKNGAAATFTELTTGSGVEFDGTNPGHRGASVTVTDSGRVLVQPPLHKLVSRGGTGWRNAPLSVAASRAPHDLASFSPVPAPSGARTGVSYSRFFRDPASRITYLLIRGSDYQALLFTWDDTAGMLRPLHREDTRYDASQPDGYGVRDGLNLHPLTGLRTGAYGHELAFHRPAGATTSTLWCAAEFRVNSDLDQSGFPRRDIALARSDDGGRTWKDPRTGVTAAQLFRPAIPAAANSNLLIVFDGPTATTGVSDDARHDSVGARIGVATGGNVVVVAAWARRPADSRDTGVALGTPLPTDYRSLWAAVWDPSTKTLERTCLHNPGSRLADGTWISNHHVGLPTLAYSQSGTVVVVASTHDDHEHWPGRENWGLVSEDGQQTAFPSDARLHVYSSTDGRNWTDSAVTTASGSTLDTSGTSGAAIDPECLDRDGLLRIYPVFPNDPSRADFWELPVPGRSFTTVSKRLDRPAVVARPLAGGISVTWSPPPSDAGSTISQYVVHYSNGTSANSASPALAVVAGTSRGLVDRSAPTGSPRSYVVFARNSAGMSLASNTVTATRGAVTEVRPPDVPPAYWYRASDLALGEGDRIASAPAAPGATTRTAAVQSVVTRQPRFLADGPGGMPAMRFDRGDASQLLLPVPLRFAGVSTVLIVARVRDYDWSQLLAATDASGVVVPRAPSARTSYVGHETRSAGTAADGTQGLSVPDTRLEISHRVETSAGIGAWKVYVSQWRVDPWSKLRVSGQINRCGGSQIELPATAGAILTGSDEPATAQMAIGSARSRTGSVLTSAVDIAEIMRFDGAMPRERIQDTVLYLLARHRLPSTNVVESELRRRWDRSTPPDCFDVVRTEAAMSAGSTAGALQHDSCTRLLPTGTYRPS</sequence>
<dbReference type="InterPro" id="IPR006311">
    <property type="entry name" value="TAT_signal"/>
</dbReference>
<reference evidence="5" key="1">
    <citation type="submission" date="2019-12" db="EMBL/GenBank/DDBJ databases">
        <title>Complete and draft genome sequences of new strains and members of some known species of the genus Rathayibacter isolated from plants.</title>
        <authorList>
            <person name="Tarlachkov S.V."/>
            <person name="Starodumova I.P."/>
            <person name="Dorofeeva L.V."/>
            <person name="Prisyazhnaya N.V."/>
            <person name="Leyn S."/>
            <person name="Zlamal J."/>
            <person name="Elan M."/>
            <person name="Osterman A.L."/>
            <person name="Nadler S."/>
            <person name="Subbotin S.A."/>
            <person name="Evtushenko L.I."/>
        </authorList>
    </citation>
    <scope>NUCLEOTIDE SEQUENCE [LARGE SCALE GENOMIC DNA]</scope>
    <source>
        <strain evidence="5">VKM Ac-2761</strain>
    </source>
</reference>
<keyword evidence="1" id="KW-0326">Glycosidase</keyword>
<dbReference type="PROSITE" id="PS51318">
    <property type="entry name" value="TAT"/>
    <property type="match status" value="1"/>
</dbReference>
<organism evidence="4 5">
    <name type="scientific">Rathayibacter tanaceti</name>
    <dbReference type="NCBI Taxonomy" id="1671680"/>
    <lineage>
        <taxon>Bacteria</taxon>
        <taxon>Bacillati</taxon>
        <taxon>Actinomycetota</taxon>
        <taxon>Actinomycetes</taxon>
        <taxon>Micrococcales</taxon>
        <taxon>Microbacteriaceae</taxon>
        <taxon>Rathayibacter</taxon>
    </lineage>
</organism>
<dbReference type="InterPro" id="IPR036278">
    <property type="entry name" value="Sialidase_sf"/>
</dbReference>
<proteinExistence type="predicted"/>
<dbReference type="GO" id="GO:0016798">
    <property type="term" value="F:hydrolase activity, acting on glycosyl bonds"/>
    <property type="evidence" value="ECO:0007669"/>
    <property type="project" value="UniProtKB-KW"/>
</dbReference>